<dbReference type="Proteomes" id="UP000509222">
    <property type="component" value="Chromosome"/>
</dbReference>
<name>A0A1G8G4Y9_9BACL</name>
<dbReference type="RefSeq" id="WP_175557112.1">
    <property type="nucleotide sequence ID" value="NZ_CP051177.1"/>
</dbReference>
<proteinExistence type="predicted"/>
<reference evidence="1 2" key="1">
    <citation type="submission" date="2020-04" db="EMBL/GenBank/DDBJ databases">
        <authorList>
            <person name="Pajer P."/>
            <person name="Broz P."/>
        </authorList>
    </citation>
    <scope>NUCLEOTIDE SEQUENCE [LARGE SCALE GENOMIC DNA]</scope>
    <source>
        <strain evidence="2">NRL-ATB46093</strain>
    </source>
</reference>
<keyword evidence="2" id="KW-1185">Reference proteome</keyword>
<organism evidence="1 2">
    <name type="scientific">Planococcus glaciei</name>
    <dbReference type="NCBI Taxonomy" id="459472"/>
    <lineage>
        <taxon>Bacteria</taxon>
        <taxon>Bacillati</taxon>
        <taxon>Bacillota</taxon>
        <taxon>Bacilli</taxon>
        <taxon>Bacillales</taxon>
        <taxon>Caryophanaceae</taxon>
        <taxon>Planococcus</taxon>
    </lineage>
</organism>
<reference evidence="2" key="2">
    <citation type="submission" date="2020-06" db="EMBL/GenBank/DDBJ databases">
        <title>Isolation of Planomicrobium glaciei.</title>
        <authorList>
            <person name="Malisova L."/>
            <person name="Safrankova R."/>
            <person name="Jakubu V."/>
            <person name="Spanelova P."/>
        </authorList>
    </citation>
    <scope>NUCLEOTIDE SEQUENCE [LARGE SCALE GENOMIC DNA]</scope>
    <source>
        <strain evidence="2">NRL-ATB46093</strain>
    </source>
</reference>
<evidence type="ECO:0000313" key="2">
    <source>
        <dbReference type="Proteomes" id="UP000509222"/>
    </source>
</evidence>
<gene>
    <name evidence="1" type="ORF">HF394_02845</name>
</gene>
<evidence type="ECO:0000313" key="1">
    <source>
        <dbReference type="EMBL" id="QKX49600.1"/>
    </source>
</evidence>
<accession>A0A1G8G4Y9</accession>
<dbReference type="EMBL" id="CP051177">
    <property type="protein sequence ID" value="QKX49600.1"/>
    <property type="molecule type" value="Genomic_DNA"/>
</dbReference>
<sequence length="52" mass="6066">MPKDAQLQLEVHMEQLIKMTAQLHRRLAEAERELSELKEIFRSVKQGDGFSV</sequence>
<protein>
    <submittedName>
        <fullName evidence="1">Uncharacterized protein</fullName>
    </submittedName>
</protein>
<dbReference type="eggNOG" id="ENOG502ZMHS">
    <property type="taxonomic scope" value="Bacteria"/>
</dbReference>
<dbReference type="AlphaFoldDB" id="A0A1G8G4Y9"/>